<protein>
    <submittedName>
        <fullName evidence="6">MBL fold metallo-hydrolase</fullName>
    </submittedName>
</protein>
<dbReference type="InterPro" id="IPR001279">
    <property type="entry name" value="Metallo-B-lactamas"/>
</dbReference>
<evidence type="ECO:0000259" key="5">
    <source>
        <dbReference type="SMART" id="SM00849"/>
    </source>
</evidence>
<dbReference type="RefSeq" id="WP_386043984.1">
    <property type="nucleotide sequence ID" value="NZ_JBHUIO010000002.1"/>
</dbReference>
<comment type="cofactor">
    <cofactor evidence="1">
        <name>Zn(2+)</name>
        <dbReference type="ChEBI" id="CHEBI:29105"/>
    </cofactor>
</comment>
<proteinExistence type="predicted"/>
<dbReference type="Gene3D" id="3.60.15.10">
    <property type="entry name" value="Ribonuclease Z/Hydroxyacylglutathione hydrolase-like"/>
    <property type="match status" value="1"/>
</dbReference>
<dbReference type="CDD" id="cd16275">
    <property type="entry name" value="BaeB-like_MBL-fold"/>
    <property type="match status" value="1"/>
</dbReference>
<dbReference type="SMART" id="SM00849">
    <property type="entry name" value="Lactamase_B"/>
    <property type="match status" value="1"/>
</dbReference>
<dbReference type="PANTHER" id="PTHR46233">
    <property type="entry name" value="HYDROXYACYLGLUTATHIONE HYDROLASE GLOC"/>
    <property type="match status" value="1"/>
</dbReference>
<dbReference type="SUPFAM" id="SSF56281">
    <property type="entry name" value="Metallo-hydrolase/oxidoreductase"/>
    <property type="match status" value="1"/>
</dbReference>
<dbReference type="InterPro" id="IPR036866">
    <property type="entry name" value="RibonucZ/Hydroxyglut_hydro"/>
</dbReference>
<name>A0ABW4ZU81_9BACL</name>
<dbReference type="Proteomes" id="UP001597343">
    <property type="component" value="Unassembled WGS sequence"/>
</dbReference>
<evidence type="ECO:0000256" key="3">
    <source>
        <dbReference type="ARBA" id="ARBA00022801"/>
    </source>
</evidence>
<feature type="domain" description="Metallo-beta-lactamase" evidence="5">
    <location>
        <begin position="18"/>
        <end position="181"/>
    </location>
</feature>
<dbReference type="PANTHER" id="PTHR46233:SF3">
    <property type="entry name" value="HYDROXYACYLGLUTATHIONE HYDROLASE GLOC"/>
    <property type="match status" value="1"/>
</dbReference>
<gene>
    <name evidence="6" type="ORF">ACFSOY_02705</name>
</gene>
<keyword evidence="2" id="KW-0479">Metal-binding</keyword>
<dbReference type="Pfam" id="PF00753">
    <property type="entry name" value="Lactamase_B"/>
    <property type="match status" value="1"/>
</dbReference>
<evidence type="ECO:0000313" key="6">
    <source>
        <dbReference type="EMBL" id="MFD2168929.1"/>
    </source>
</evidence>
<dbReference type="EMBL" id="JBHUIO010000002">
    <property type="protein sequence ID" value="MFD2168929.1"/>
    <property type="molecule type" value="Genomic_DNA"/>
</dbReference>
<keyword evidence="4" id="KW-0862">Zinc</keyword>
<evidence type="ECO:0000256" key="4">
    <source>
        <dbReference type="ARBA" id="ARBA00022833"/>
    </source>
</evidence>
<keyword evidence="3" id="KW-0378">Hydrolase</keyword>
<organism evidence="6 7">
    <name type="scientific">Tumebacillus lipolyticus</name>
    <dbReference type="NCBI Taxonomy" id="1280370"/>
    <lineage>
        <taxon>Bacteria</taxon>
        <taxon>Bacillati</taxon>
        <taxon>Bacillota</taxon>
        <taxon>Bacilli</taxon>
        <taxon>Bacillales</taxon>
        <taxon>Alicyclobacillaceae</taxon>
        <taxon>Tumebacillus</taxon>
    </lineage>
</organism>
<evidence type="ECO:0000256" key="2">
    <source>
        <dbReference type="ARBA" id="ARBA00022723"/>
    </source>
</evidence>
<evidence type="ECO:0000313" key="7">
    <source>
        <dbReference type="Proteomes" id="UP001597343"/>
    </source>
</evidence>
<keyword evidence="7" id="KW-1185">Reference proteome</keyword>
<comment type="caution">
    <text evidence="6">The sequence shown here is derived from an EMBL/GenBank/DDBJ whole genome shotgun (WGS) entry which is preliminary data.</text>
</comment>
<sequence>MSSTYQVHSLKVGNRHIINNIYLIVDQVTRQAAVVDPAWEMSKIAGLIDSLEVDLTTILLTHSHDDHVNLVEPLVRRYNPQVYMSRQEIEYYRFTCSSLHALDDFSTIHLGMTSITCLLTPGHTAGSACYLLSDSLFAGDTIFIEGCGVCDSLGGDPEAMYESVQKVKTWVRPSVHVYPGHSFGRQPGRPMSELLQHNVYFHLDKKEQFVKFRMRHQQRQWSFQ</sequence>
<dbReference type="InterPro" id="IPR051453">
    <property type="entry name" value="MBL_Glyoxalase_II"/>
</dbReference>
<accession>A0ABW4ZU81</accession>
<evidence type="ECO:0000256" key="1">
    <source>
        <dbReference type="ARBA" id="ARBA00001947"/>
    </source>
</evidence>
<reference evidence="7" key="1">
    <citation type="journal article" date="2019" name="Int. J. Syst. Evol. Microbiol.">
        <title>The Global Catalogue of Microorganisms (GCM) 10K type strain sequencing project: providing services to taxonomists for standard genome sequencing and annotation.</title>
        <authorList>
            <consortium name="The Broad Institute Genomics Platform"/>
            <consortium name="The Broad Institute Genome Sequencing Center for Infectious Disease"/>
            <person name="Wu L."/>
            <person name="Ma J."/>
        </authorList>
    </citation>
    <scope>NUCLEOTIDE SEQUENCE [LARGE SCALE GENOMIC DNA]</scope>
    <source>
        <strain evidence="7">CGMCC 1.13574</strain>
    </source>
</reference>